<keyword evidence="1" id="KW-0812">Transmembrane</keyword>
<keyword evidence="1" id="KW-0472">Membrane</keyword>
<evidence type="ECO:0000313" key="4">
    <source>
        <dbReference type="Proteomes" id="UP001525890"/>
    </source>
</evidence>
<keyword evidence="1" id="KW-1133">Transmembrane helix</keyword>
<dbReference type="PANTHER" id="PTHR42903:SF1">
    <property type="entry name" value="INNER MEMBRANE PROTEIN YCCF"/>
    <property type="match status" value="1"/>
</dbReference>
<gene>
    <name evidence="3" type="ORF">NG799_27860</name>
</gene>
<dbReference type="Pfam" id="PF03733">
    <property type="entry name" value="YccF"/>
    <property type="match status" value="2"/>
</dbReference>
<feature type="domain" description="Inner membrane component" evidence="2">
    <location>
        <begin position="69"/>
        <end position="119"/>
    </location>
</feature>
<dbReference type="Proteomes" id="UP001525890">
    <property type="component" value="Unassembled WGS sequence"/>
</dbReference>
<dbReference type="NCBIfam" id="NF008740">
    <property type="entry name" value="PRK11770.1-2"/>
    <property type="match status" value="1"/>
</dbReference>
<feature type="transmembrane region" description="Helical" evidence="1">
    <location>
        <begin position="72"/>
        <end position="100"/>
    </location>
</feature>
<protein>
    <submittedName>
        <fullName evidence="3">YccF domain-containing protein</fullName>
    </submittedName>
</protein>
<accession>A0ABT2MZF0</accession>
<evidence type="ECO:0000259" key="2">
    <source>
        <dbReference type="Pfam" id="PF03733"/>
    </source>
</evidence>
<comment type="caution">
    <text evidence="3">The sequence shown here is derived from an EMBL/GenBank/DDBJ whole genome shotgun (WGS) entry which is preliminary data.</text>
</comment>
<evidence type="ECO:0000256" key="1">
    <source>
        <dbReference type="SAM" id="Phobius"/>
    </source>
</evidence>
<dbReference type="InterPro" id="IPR005185">
    <property type="entry name" value="YccF"/>
</dbReference>
<dbReference type="PANTHER" id="PTHR42903">
    <property type="entry name" value="INNER MEMBRANE PROTEIN YCCF"/>
    <property type="match status" value="1"/>
</dbReference>
<evidence type="ECO:0000313" key="3">
    <source>
        <dbReference type="EMBL" id="MCT7970135.1"/>
    </source>
</evidence>
<organism evidence="3 4">
    <name type="scientific">Laspinema palackyanum D2a</name>
    <dbReference type="NCBI Taxonomy" id="2953684"/>
    <lineage>
        <taxon>Bacteria</taxon>
        <taxon>Bacillati</taxon>
        <taxon>Cyanobacteriota</taxon>
        <taxon>Cyanophyceae</taxon>
        <taxon>Oscillatoriophycideae</taxon>
        <taxon>Oscillatoriales</taxon>
        <taxon>Laspinemataceae</taxon>
        <taxon>Laspinema</taxon>
        <taxon>Laspinema palackyanum</taxon>
    </lineage>
</organism>
<sequence length="125" mass="13579">MILIGNLIWLIFGGFVTGAGYIIGGIGICLTIVGIPFGVETIKLGIASMSPFGREIVEDDNPNSTLKIVLNVIWIFLFGWEIAMAHLVLAALFAISLIGLPFAEQHIKLVAIALFPFGRDLRKVR</sequence>
<reference evidence="3 4" key="1">
    <citation type="journal article" date="2022" name="Front. Microbiol.">
        <title>High genomic differentiation and limited gene flow indicate recent cryptic speciation within the genus Laspinema (cyanobacteria).</title>
        <authorList>
            <person name="Stanojkovic A."/>
            <person name="Skoupy S."/>
            <person name="Skaloud P."/>
            <person name="Dvorak P."/>
        </authorList>
    </citation>
    <scope>NUCLEOTIDE SEQUENCE [LARGE SCALE GENOMIC DNA]</scope>
    <source>
        <strain evidence="3 4">D2a</strain>
    </source>
</reference>
<dbReference type="RefSeq" id="WP_368009564.1">
    <property type="nucleotide sequence ID" value="NZ_JAMXFF010000076.1"/>
</dbReference>
<name>A0ABT2MZF0_9CYAN</name>
<keyword evidence="4" id="KW-1185">Reference proteome</keyword>
<feature type="domain" description="Inner membrane component" evidence="2">
    <location>
        <begin position="4"/>
        <end position="54"/>
    </location>
</feature>
<proteinExistence type="predicted"/>
<dbReference type="InterPro" id="IPR031308">
    <property type="entry name" value="UCP028777"/>
</dbReference>
<dbReference type="EMBL" id="JAMXFF010000076">
    <property type="protein sequence ID" value="MCT7970135.1"/>
    <property type="molecule type" value="Genomic_DNA"/>
</dbReference>
<dbReference type="PIRSF" id="PIRSF028777">
    <property type="entry name" value="UCP028777"/>
    <property type="match status" value="1"/>
</dbReference>
<dbReference type="InterPro" id="IPR052937">
    <property type="entry name" value="Inner_membrane_protein"/>
</dbReference>
<feature type="transmembrane region" description="Helical" evidence="1">
    <location>
        <begin position="7"/>
        <end position="35"/>
    </location>
</feature>